<dbReference type="InterPro" id="IPR036789">
    <property type="entry name" value="Ribosomal_uL6-like_a/b-dom_sf"/>
</dbReference>
<dbReference type="HAMAP" id="MF_01365_B">
    <property type="entry name" value="Ribosomal_uL6_B"/>
    <property type="match status" value="1"/>
</dbReference>
<comment type="caution">
    <text evidence="10">The sequence shown here is derived from an EMBL/GenBank/DDBJ whole genome shotgun (WGS) entry which is preliminary data.</text>
</comment>
<evidence type="ECO:0000259" key="9">
    <source>
        <dbReference type="Pfam" id="PF00347"/>
    </source>
</evidence>
<reference evidence="10 11" key="1">
    <citation type="submission" date="2012-10" db="EMBL/GenBank/DDBJ databases">
        <authorList>
            <person name="Harkins D.M."/>
            <person name="Durkin A.S."/>
            <person name="Brinkac L.M."/>
            <person name="Selengut J.D."/>
            <person name="Sanka R."/>
            <person name="DePew J."/>
            <person name="Purushe J."/>
            <person name="Peacock S.J."/>
            <person name="Thaipadungpanit J."/>
            <person name="Wuthiekanun V.W."/>
            <person name="Day N.P."/>
            <person name="Vinetz J.M."/>
            <person name="Sutton G.G."/>
            <person name="Nelson W.C."/>
            <person name="Fouts D.E."/>
        </authorList>
    </citation>
    <scope>NUCLEOTIDE SEQUENCE [LARGE SCALE GENOMIC DNA]</scope>
    <source>
        <strain evidence="10 11">H1</strain>
    </source>
</reference>
<dbReference type="SMR" id="A0A0E2B6G9"/>
<dbReference type="NCBIfam" id="TIGR03654">
    <property type="entry name" value="L6_bact"/>
    <property type="match status" value="1"/>
</dbReference>
<dbReference type="InterPro" id="IPR020040">
    <property type="entry name" value="Ribosomal_uL6_a/b-dom"/>
</dbReference>
<dbReference type="PRINTS" id="PR00059">
    <property type="entry name" value="RIBOSOMALL6"/>
</dbReference>
<dbReference type="RefSeq" id="WP_000086547.1">
    <property type="nucleotide sequence ID" value="NZ_AHMY02000025.1"/>
</dbReference>
<evidence type="ECO:0000256" key="2">
    <source>
        <dbReference type="ARBA" id="ARBA00022730"/>
    </source>
</evidence>
<dbReference type="PIRSF" id="PIRSF002162">
    <property type="entry name" value="Ribosomal_L6"/>
    <property type="match status" value="1"/>
</dbReference>
<accession>A0A0E2B6G9</accession>
<dbReference type="InterPro" id="IPR019906">
    <property type="entry name" value="Ribosomal_uL6_bac-type"/>
</dbReference>
<dbReference type="FunFam" id="3.90.930.12:FF:000002">
    <property type="entry name" value="50S ribosomal protein L6"/>
    <property type="match status" value="1"/>
</dbReference>
<dbReference type="GO" id="GO:0022625">
    <property type="term" value="C:cytosolic large ribosomal subunit"/>
    <property type="evidence" value="ECO:0007669"/>
    <property type="project" value="UniProtKB-UniRule"/>
</dbReference>
<dbReference type="FunFam" id="3.90.930.12:FF:000001">
    <property type="entry name" value="50S ribosomal protein L6"/>
    <property type="match status" value="1"/>
</dbReference>
<dbReference type="GO" id="GO:0019843">
    <property type="term" value="F:rRNA binding"/>
    <property type="evidence" value="ECO:0007669"/>
    <property type="project" value="UniProtKB-UniRule"/>
</dbReference>
<dbReference type="PROSITE" id="PS00525">
    <property type="entry name" value="RIBOSOMAL_L6_1"/>
    <property type="match status" value="1"/>
</dbReference>
<dbReference type="GO" id="GO:0003735">
    <property type="term" value="F:structural constituent of ribosome"/>
    <property type="evidence" value="ECO:0007669"/>
    <property type="project" value="UniProtKB-UniRule"/>
</dbReference>
<keyword evidence="2 6" id="KW-0699">rRNA-binding</keyword>
<dbReference type="EMBL" id="AHMY02000025">
    <property type="protein sequence ID" value="EKO16444.1"/>
    <property type="molecule type" value="Genomic_DNA"/>
</dbReference>
<comment type="similarity">
    <text evidence="1 6 7">Belongs to the universal ribosomal protein uL6 family.</text>
</comment>
<dbReference type="GO" id="GO:0002181">
    <property type="term" value="P:cytoplasmic translation"/>
    <property type="evidence" value="ECO:0007669"/>
    <property type="project" value="TreeGrafter"/>
</dbReference>
<evidence type="ECO:0000256" key="3">
    <source>
        <dbReference type="ARBA" id="ARBA00022884"/>
    </source>
</evidence>
<proteinExistence type="inferred from homology"/>
<keyword evidence="5 6" id="KW-0687">Ribonucleoprotein</keyword>
<keyword evidence="4 6" id="KW-0689">Ribosomal protein</keyword>
<evidence type="ECO:0000256" key="8">
    <source>
        <dbReference type="RuleBase" id="RU003870"/>
    </source>
</evidence>
<dbReference type="Pfam" id="PF00347">
    <property type="entry name" value="Ribosomal_L6"/>
    <property type="match status" value="2"/>
</dbReference>
<evidence type="ECO:0000256" key="7">
    <source>
        <dbReference type="RuleBase" id="RU003869"/>
    </source>
</evidence>
<dbReference type="InterPro" id="IPR000702">
    <property type="entry name" value="Ribosomal_uL6-like"/>
</dbReference>
<dbReference type="PANTHER" id="PTHR11655:SF14">
    <property type="entry name" value="LARGE RIBOSOMAL SUBUNIT PROTEIN UL6M"/>
    <property type="match status" value="1"/>
</dbReference>
<evidence type="ECO:0000256" key="1">
    <source>
        <dbReference type="ARBA" id="ARBA00009356"/>
    </source>
</evidence>
<keyword evidence="3 6" id="KW-0694">RNA-binding</keyword>
<evidence type="ECO:0000313" key="11">
    <source>
        <dbReference type="Proteomes" id="UP000006253"/>
    </source>
</evidence>
<name>A0A0E2B6G9_9LEPT</name>
<dbReference type="Gene3D" id="3.90.930.12">
    <property type="entry name" value="Ribosomal protein L6, alpha-beta domain"/>
    <property type="match status" value="2"/>
</dbReference>
<dbReference type="InterPro" id="IPR002358">
    <property type="entry name" value="Ribosomal_uL6_CS"/>
</dbReference>
<dbReference type="AlphaFoldDB" id="A0A0E2B6G9"/>
<organism evidence="10 11">
    <name type="scientific">Leptospira kirschneri str. H1</name>
    <dbReference type="NCBI Taxonomy" id="1049966"/>
    <lineage>
        <taxon>Bacteria</taxon>
        <taxon>Pseudomonadati</taxon>
        <taxon>Spirochaetota</taxon>
        <taxon>Spirochaetia</taxon>
        <taxon>Leptospirales</taxon>
        <taxon>Leptospiraceae</taxon>
        <taxon>Leptospira</taxon>
    </lineage>
</organism>
<evidence type="ECO:0000313" key="10">
    <source>
        <dbReference type="EMBL" id="EKO16444.1"/>
    </source>
</evidence>
<feature type="domain" description="Large ribosomal subunit protein uL6 alpha-beta" evidence="9">
    <location>
        <begin position="12"/>
        <end position="82"/>
    </location>
</feature>
<dbReference type="SUPFAM" id="SSF56053">
    <property type="entry name" value="Ribosomal protein L6"/>
    <property type="match status" value="2"/>
</dbReference>
<sequence>MSRIGKAEIKLPDKVEVKQENANIKVKGPLGELFTPIFEGISVKTENGIVKLERSNEDQKVVALHGLTRALLMNCVKGVSQGWEKNLEITGVGYRAQKRGEDLVMSLGFSHEVVYKAPKGIKIDVQEQLKIKVSGIDKQLVGQVAADIRSKRPPEPYKGKGIKYAEEFIKKKAGKTGKK</sequence>
<dbReference type="Proteomes" id="UP000006253">
    <property type="component" value="Unassembled WGS sequence"/>
</dbReference>
<comment type="function">
    <text evidence="6 8">This protein binds to the 23S rRNA, and is important in its secondary structure. It is located near the subunit interface in the base of the L7/L12 stalk, and near the tRNA binding site of the peptidyltransferase center.</text>
</comment>
<dbReference type="PANTHER" id="PTHR11655">
    <property type="entry name" value="60S/50S RIBOSOMAL PROTEIN L6/L9"/>
    <property type="match status" value="1"/>
</dbReference>
<evidence type="ECO:0000256" key="6">
    <source>
        <dbReference type="HAMAP-Rule" id="MF_01365"/>
    </source>
</evidence>
<protein>
    <recommendedName>
        <fullName evidence="6">Large ribosomal subunit protein uL6</fullName>
    </recommendedName>
</protein>
<dbReference type="GeneID" id="61142732"/>
<evidence type="ECO:0000256" key="5">
    <source>
        <dbReference type="ARBA" id="ARBA00023274"/>
    </source>
</evidence>
<comment type="subunit">
    <text evidence="6">Part of the 50S ribosomal subunit.</text>
</comment>
<evidence type="ECO:0000256" key="4">
    <source>
        <dbReference type="ARBA" id="ARBA00022980"/>
    </source>
</evidence>
<gene>
    <name evidence="6 10" type="primary">rplF</name>
    <name evidence="10" type="ORF">LEP1GSC081_2918</name>
</gene>
<feature type="domain" description="Large ribosomal subunit protein uL6 alpha-beta" evidence="9">
    <location>
        <begin position="91"/>
        <end position="164"/>
    </location>
</feature>